<dbReference type="SUPFAM" id="SSF53448">
    <property type="entry name" value="Nucleotide-diphospho-sugar transferases"/>
    <property type="match status" value="1"/>
</dbReference>
<feature type="transmembrane region" description="Helical" evidence="1">
    <location>
        <begin position="413"/>
        <end position="435"/>
    </location>
</feature>
<gene>
    <name evidence="3" type="ORF">Air01nite_73180</name>
</gene>
<feature type="transmembrane region" description="Helical" evidence="1">
    <location>
        <begin position="356"/>
        <end position="377"/>
    </location>
</feature>
<proteinExistence type="predicted"/>
<comment type="caution">
    <text evidence="3">The sequence shown here is derived from an EMBL/GenBank/DDBJ whole genome shotgun (WGS) entry which is preliminary data.</text>
</comment>
<organism evidence="3 4">
    <name type="scientific">Asanoa iriomotensis</name>
    <dbReference type="NCBI Taxonomy" id="234613"/>
    <lineage>
        <taxon>Bacteria</taxon>
        <taxon>Bacillati</taxon>
        <taxon>Actinomycetota</taxon>
        <taxon>Actinomycetes</taxon>
        <taxon>Micromonosporales</taxon>
        <taxon>Micromonosporaceae</taxon>
        <taxon>Asanoa</taxon>
    </lineage>
</organism>
<feature type="transmembrane region" description="Helical" evidence="1">
    <location>
        <begin position="389"/>
        <end position="407"/>
    </location>
</feature>
<keyword evidence="1" id="KW-0472">Membrane</keyword>
<dbReference type="Gene3D" id="3.90.550.10">
    <property type="entry name" value="Spore Coat Polysaccharide Biosynthesis Protein SpsA, Chain A"/>
    <property type="match status" value="1"/>
</dbReference>
<evidence type="ECO:0000256" key="1">
    <source>
        <dbReference type="SAM" id="Phobius"/>
    </source>
</evidence>
<dbReference type="InterPro" id="IPR029044">
    <property type="entry name" value="Nucleotide-diphossugar_trans"/>
</dbReference>
<dbReference type="Pfam" id="PF13632">
    <property type="entry name" value="Glyco_trans_2_3"/>
    <property type="match status" value="1"/>
</dbReference>
<name>A0ABQ4CEM3_9ACTN</name>
<dbReference type="Proteomes" id="UP000624325">
    <property type="component" value="Unassembled WGS sequence"/>
</dbReference>
<reference evidence="3 4" key="1">
    <citation type="submission" date="2021-01" db="EMBL/GenBank/DDBJ databases">
        <title>Whole genome shotgun sequence of Asanoa iriomotensis NBRC 100142.</title>
        <authorList>
            <person name="Komaki H."/>
            <person name="Tamura T."/>
        </authorList>
    </citation>
    <scope>NUCLEOTIDE SEQUENCE [LARGE SCALE GENOMIC DNA]</scope>
    <source>
        <strain evidence="3 4">NBRC 100142</strain>
    </source>
</reference>
<dbReference type="InterPro" id="IPR001173">
    <property type="entry name" value="Glyco_trans_2-like"/>
</dbReference>
<protein>
    <recommendedName>
        <fullName evidence="2">Glycosyltransferase 2-like domain-containing protein</fullName>
    </recommendedName>
</protein>
<evidence type="ECO:0000259" key="2">
    <source>
        <dbReference type="Pfam" id="PF13632"/>
    </source>
</evidence>
<accession>A0ABQ4CEM3</accession>
<evidence type="ECO:0000313" key="4">
    <source>
        <dbReference type="Proteomes" id="UP000624325"/>
    </source>
</evidence>
<keyword evidence="4" id="KW-1185">Reference proteome</keyword>
<sequence>MASDTHVRWSRLADHAVTGLAAGLLARRALELAAVIQSGRFSRRRLAGLATTDEDGAGNQRIVCVVPLYLEQEIAADAVRFWHHLVQRTHVDQVVFVTTAKEKPGHDATTHDLVASELDALGHPERLRHLHCDEVTRFRAAQLNLAVDQAGPEQHRPVGQAATQTWIGVYNADSRPADTTFAELWQRIDAEPDTRVFQQLVDYVVPDRAGTGAVAVGNSVLQTWWTRSHYYARNTRGARAGSWSAAITPYSTFGHGEFVRLDFLDDIGGFPDFAYADGLLLGWICRLRGEPIGLLASRDLAEVPRTVRDLVTQQTAWMRGLLNFDATVAWCREHDQLRLTDRQLAGLRAAHGAIPVAWGLSTVAVLTGVTVVAAAVARRGATRGDAVRLAGLLASPVVPAFLLPGTGDRPGRLAARLAGVAASWPVEGLAFWPALAGHLRRGQQAPAKTPR</sequence>
<evidence type="ECO:0000313" key="3">
    <source>
        <dbReference type="EMBL" id="GIF61223.1"/>
    </source>
</evidence>
<feature type="domain" description="Glycosyltransferase 2-like" evidence="2">
    <location>
        <begin position="220"/>
        <end position="363"/>
    </location>
</feature>
<dbReference type="EMBL" id="BONC01000094">
    <property type="protein sequence ID" value="GIF61223.1"/>
    <property type="molecule type" value="Genomic_DNA"/>
</dbReference>
<keyword evidence="1" id="KW-1133">Transmembrane helix</keyword>
<keyword evidence="1" id="KW-0812">Transmembrane</keyword>